<keyword evidence="3" id="KW-1185">Reference proteome</keyword>
<reference evidence="3" key="1">
    <citation type="journal article" date="2017" name="bioRxiv">
        <title>Conservation of a gene cluster reveals novel cercosporin biosynthetic mechanisms and extends production to the genus Colletotrichum.</title>
        <authorList>
            <person name="de Jonge R."/>
            <person name="Ebert M.K."/>
            <person name="Huitt-Roehl C.R."/>
            <person name="Pal P."/>
            <person name="Suttle J.C."/>
            <person name="Spanner R.E."/>
            <person name="Neubauer J.D."/>
            <person name="Jurick W.M.II."/>
            <person name="Stott K.A."/>
            <person name="Secor G.A."/>
            <person name="Thomma B.P.H.J."/>
            <person name="Van de Peer Y."/>
            <person name="Townsend C.A."/>
            <person name="Bolton M.D."/>
        </authorList>
    </citation>
    <scope>NUCLEOTIDE SEQUENCE [LARGE SCALE GENOMIC DNA]</scope>
    <source>
        <strain evidence="3">CBS538.71</strain>
    </source>
</reference>
<name>A0A2S6C4S3_9PEZI</name>
<evidence type="ECO:0000313" key="2">
    <source>
        <dbReference type="EMBL" id="PPJ54734.1"/>
    </source>
</evidence>
<dbReference type="OrthoDB" id="10577175at2759"/>
<evidence type="ECO:0000256" key="1">
    <source>
        <dbReference type="SAM" id="MobiDB-lite"/>
    </source>
</evidence>
<feature type="compositionally biased region" description="Basic and acidic residues" evidence="1">
    <location>
        <begin position="138"/>
        <end position="152"/>
    </location>
</feature>
<evidence type="ECO:0000313" key="3">
    <source>
        <dbReference type="Proteomes" id="UP000237631"/>
    </source>
</evidence>
<protein>
    <submittedName>
        <fullName evidence="2">Uncharacterized protein</fullName>
    </submittedName>
</protein>
<organism evidence="2 3">
    <name type="scientific">Cercospora berteroae</name>
    <dbReference type="NCBI Taxonomy" id="357750"/>
    <lineage>
        <taxon>Eukaryota</taxon>
        <taxon>Fungi</taxon>
        <taxon>Dikarya</taxon>
        <taxon>Ascomycota</taxon>
        <taxon>Pezizomycotina</taxon>
        <taxon>Dothideomycetes</taxon>
        <taxon>Dothideomycetidae</taxon>
        <taxon>Mycosphaerellales</taxon>
        <taxon>Mycosphaerellaceae</taxon>
        <taxon>Cercospora</taxon>
    </lineage>
</organism>
<dbReference type="EMBL" id="PNEN01000557">
    <property type="protein sequence ID" value="PPJ54734.1"/>
    <property type="molecule type" value="Genomic_DNA"/>
</dbReference>
<proteinExistence type="predicted"/>
<feature type="region of interest" description="Disordered" evidence="1">
    <location>
        <begin position="89"/>
        <end position="160"/>
    </location>
</feature>
<gene>
    <name evidence="2" type="ORF">CBER1_06879</name>
</gene>
<sequence>MPKKNARSAVHEMPSTFSRNSVPLKLEWLSSMSAANAKTSGRLLTLSLVSGSEQMKAWVMRDMTPSTSTTVQSRPVFQENILNDAPARTPTLHIGREGFSSPPSVAKTPRIPRQGAHASIVLLRPPPQKRRKQQQHQQQKEDSVVPEQRDSDEQYGLGIF</sequence>
<accession>A0A2S6C4S3</accession>
<comment type="caution">
    <text evidence="2">The sequence shown here is derived from an EMBL/GenBank/DDBJ whole genome shotgun (WGS) entry which is preliminary data.</text>
</comment>
<dbReference type="Proteomes" id="UP000237631">
    <property type="component" value="Unassembled WGS sequence"/>
</dbReference>
<dbReference type="AlphaFoldDB" id="A0A2S6C4S3"/>